<evidence type="ECO:0000256" key="1">
    <source>
        <dbReference type="ARBA" id="ARBA00008361"/>
    </source>
</evidence>
<evidence type="ECO:0000256" key="3">
    <source>
        <dbReference type="ARBA" id="ARBA00022679"/>
    </source>
</evidence>
<dbReference type="GO" id="GO:0032259">
    <property type="term" value="P:methylation"/>
    <property type="evidence" value="ECO:0007669"/>
    <property type="project" value="UniProtKB-KW"/>
</dbReference>
<dbReference type="PANTHER" id="PTHR44942">
    <property type="entry name" value="METHYLTRANSF_11 DOMAIN-CONTAINING PROTEIN"/>
    <property type="match status" value="1"/>
</dbReference>
<evidence type="ECO:0000259" key="4">
    <source>
        <dbReference type="Pfam" id="PF08241"/>
    </source>
</evidence>
<dbReference type="InterPro" id="IPR013216">
    <property type="entry name" value="Methyltransf_11"/>
</dbReference>
<dbReference type="EMBL" id="FRAP01000005">
    <property type="protein sequence ID" value="SHK33970.1"/>
    <property type="molecule type" value="Genomic_DNA"/>
</dbReference>
<feature type="domain" description="Methyltransferase type 11" evidence="4">
    <location>
        <begin position="47"/>
        <end position="134"/>
    </location>
</feature>
<dbReference type="InterPro" id="IPR029063">
    <property type="entry name" value="SAM-dependent_MTases_sf"/>
</dbReference>
<organism evidence="5 6">
    <name type="scientific">Pseudonocardia thermophila</name>
    <dbReference type="NCBI Taxonomy" id="1848"/>
    <lineage>
        <taxon>Bacteria</taxon>
        <taxon>Bacillati</taxon>
        <taxon>Actinomycetota</taxon>
        <taxon>Actinomycetes</taxon>
        <taxon>Pseudonocardiales</taxon>
        <taxon>Pseudonocardiaceae</taxon>
        <taxon>Pseudonocardia</taxon>
    </lineage>
</organism>
<keyword evidence="6" id="KW-1185">Reference proteome</keyword>
<dbReference type="OrthoDB" id="9797252at2"/>
<dbReference type="STRING" id="1848.SAMN05443637_10581"/>
<dbReference type="SUPFAM" id="SSF53335">
    <property type="entry name" value="S-adenosyl-L-methionine-dependent methyltransferases"/>
    <property type="match status" value="1"/>
</dbReference>
<proteinExistence type="inferred from homology"/>
<name>A0A1M6RNK0_PSETH</name>
<dbReference type="Gene3D" id="3.40.50.150">
    <property type="entry name" value="Vaccinia Virus protein VP39"/>
    <property type="match status" value="1"/>
</dbReference>
<reference evidence="5 6" key="1">
    <citation type="submission" date="2016-11" db="EMBL/GenBank/DDBJ databases">
        <authorList>
            <person name="Jaros S."/>
            <person name="Januszkiewicz K."/>
            <person name="Wedrychowicz H."/>
        </authorList>
    </citation>
    <scope>NUCLEOTIDE SEQUENCE [LARGE SCALE GENOMIC DNA]</scope>
    <source>
        <strain evidence="5 6">DSM 43832</strain>
    </source>
</reference>
<dbReference type="RefSeq" id="WP_073456415.1">
    <property type="nucleotide sequence ID" value="NZ_CALGVN010000013.1"/>
</dbReference>
<keyword evidence="3 5" id="KW-0808">Transferase</keyword>
<comment type="similarity">
    <text evidence="1">Belongs to the methyltransferase superfamily.</text>
</comment>
<dbReference type="Proteomes" id="UP000184363">
    <property type="component" value="Unassembled WGS sequence"/>
</dbReference>
<dbReference type="CDD" id="cd02440">
    <property type="entry name" value="AdoMet_MTases"/>
    <property type="match status" value="1"/>
</dbReference>
<evidence type="ECO:0000313" key="6">
    <source>
        <dbReference type="Proteomes" id="UP000184363"/>
    </source>
</evidence>
<gene>
    <name evidence="5" type="ORF">SAMN05443637_10581</name>
</gene>
<protein>
    <submittedName>
        <fullName evidence="5">Methyltransferase domain-containing protein</fullName>
    </submittedName>
</protein>
<keyword evidence="2 5" id="KW-0489">Methyltransferase</keyword>
<dbReference type="InterPro" id="IPR051052">
    <property type="entry name" value="Diverse_substrate_MTase"/>
</dbReference>
<evidence type="ECO:0000313" key="5">
    <source>
        <dbReference type="EMBL" id="SHK33970.1"/>
    </source>
</evidence>
<dbReference type="PANTHER" id="PTHR44942:SF4">
    <property type="entry name" value="METHYLTRANSFERASE TYPE 11 DOMAIN-CONTAINING PROTEIN"/>
    <property type="match status" value="1"/>
</dbReference>
<sequence>MPTPAHAHRAVAESFGIDPERYDRTRPAYPHELVERIAAASPGPDVLDVGCGTGIAARQFVAAGCRVLGVDPDERMLAVARRHGISAEVARFEDWDPAGRTFDVVVAGQTWHWVDPARGAAAAARVLRPGGRIAVFWNVGRPPDELADAVAAIYARLAPELPALPPGATALAQYEAGLGPVEDGMRAAGFGEPERWRAHHEVRYTRATWLDLVPTHGGHNLLPPDRLAVLLDELGAAVDAVGGEFAMRYDAVAVTAVLPA</sequence>
<dbReference type="GO" id="GO:0008757">
    <property type="term" value="F:S-adenosylmethionine-dependent methyltransferase activity"/>
    <property type="evidence" value="ECO:0007669"/>
    <property type="project" value="InterPro"/>
</dbReference>
<dbReference type="Pfam" id="PF08241">
    <property type="entry name" value="Methyltransf_11"/>
    <property type="match status" value="1"/>
</dbReference>
<evidence type="ECO:0000256" key="2">
    <source>
        <dbReference type="ARBA" id="ARBA00022603"/>
    </source>
</evidence>
<dbReference type="AlphaFoldDB" id="A0A1M6RNK0"/>
<accession>A0A1M6RNK0</accession>